<evidence type="ECO:0000259" key="1">
    <source>
        <dbReference type="Pfam" id="PF12146"/>
    </source>
</evidence>
<dbReference type="InterPro" id="IPR029058">
    <property type="entry name" value="AB_hydrolase_fold"/>
</dbReference>
<dbReference type="InterPro" id="IPR022742">
    <property type="entry name" value="Hydrolase_4"/>
</dbReference>
<reference evidence="3" key="1">
    <citation type="journal article" date="2019" name="Int. J. Syst. Evol. Microbiol.">
        <title>The Global Catalogue of Microorganisms (GCM) 10K type strain sequencing project: providing services to taxonomists for standard genome sequencing and annotation.</title>
        <authorList>
            <consortium name="The Broad Institute Genomics Platform"/>
            <consortium name="The Broad Institute Genome Sequencing Center for Infectious Disease"/>
            <person name="Wu L."/>
            <person name="Ma J."/>
        </authorList>
    </citation>
    <scope>NUCLEOTIDE SEQUENCE [LARGE SCALE GENOMIC DNA]</scope>
    <source>
        <strain evidence="3">CGMCC 1.7030</strain>
    </source>
</reference>
<dbReference type="PRINTS" id="PR00111">
    <property type="entry name" value="ABHYDROLASE"/>
</dbReference>
<dbReference type="EMBL" id="JBHSKS010000001">
    <property type="protein sequence ID" value="MFC5190437.1"/>
    <property type="molecule type" value="Genomic_DNA"/>
</dbReference>
<keyword evidence="2" id="KW-0378">Hydrolase</keyword>
<comment type="caution">
    <text evidence="2">The sequence shown here is derived from an EMBL/GenBank/DDBJ whole genome shotgun (WGS) entry which is preliminary data.</text>
</comment>
<evidence type="ECO:0000313" key="3">
    <source>
        <dbReference type="Proteomes" id="UP001596163"/>
    </source>
</evidence>
<evidence type="ECO:0000313" key="2">
    <source>
        <dbReference type="EMBL" id="MFC5190437.1"/>
    </source>
</evidence>
<dbReference type="GO" id="GO:0016787">
    <property type="term" value="F:hydrolase activity"/>
    <property type="evidence" value="ECO:0007669"/>
    <property type="project" value="UniProtKB-KW"/>
</dbReference>
<dbReference type="PANTHER" id="PTHR43798">
    <property type="entry name" value="MONOACYLGLYCEROL LIPASE"/>
    <property type="match status" value="1"/>
</dbReference>
<dbReference type="RefSeq" id="WP_377911508.1">
    <property type="nucleotide sequence ID" value="NZ_JBHSKS010000001.1"/>
</dbReference>
<protein>
    <submittedName>
        <fullName evidence="2">Alpha/beta fold hydrolase</fullName>
    </submittedName>
</protein>
<keyword evidence="3" id="KW-1185">Reference proteome</keyword>
<dbReference type="InterPro" id="IPR050266">
    <property type="entry name" value="AB_hydrolase_sf"/>
</dbReference>
<dbReference type="Pfam" id="PF12146">
    <property type="entry name" value="Hydrolase_4"/>
    <property type="match status" value="1"/>
</dbReference>
<dbReference type="Proteomes" id="UP001596163">
    <property type="component" value="Unassembled WGS sequence"/>
</dbReference>
<sequence>MKIYSTSQFKDPVNDHCYFEEWVGKLERHNGRTYERIQVQTSLGMTHIWGLNTQETHRDALVIFPGARTTALIWDFDRGLDQIGHPLRIFMVETNGLPNLSDGATPDIHSLDYGVWATEVLEQLQLEKAYVAGASFGGLICMKLALVHPEKVQAAFLLNPGCLQSFSLTFKNLYYNLLPILRPSAKNVAKFLNQAIFSKPNHQLSEVAEQLLIDYEVFAITRYHDRTQKPYYMNKQLEAVTVPTYVLLGDQDLLFPYQTSRNNAKRQIKSLRDIQVYSHVGHGIETYALAMRYLGEKIKHG</sequence>
<feature type="domain" description="Serine aminopeptidase S33" evidence="1">
    <location>
        <begin position="120"/>
        <end position="284"/>
    </location>
</feature>
<name>A0ABW0BRH1_9BACT</name>
<organism evidence="2 3">
    <name type="scientific">Algoriphagus aquatilis</name>
    <dbReference type="NCBI Taxonomy" id="490186"/>
    <lineage>
        <taxon>Bacteria</taxon>
        <taxon>Pseudomonadati</taxon>
        <taxon>Bacteroidota</taxon>
        <taxon>Cytophagia</taxon>
        <taxon>Cytophagales</taxon>
        <taxon>Cyclobacteriaceae</taxon>
        <taxon>Algoriphagus</taxon>
    </lineage>
</organism>
<proteinExistence type="predicted"/>
<dbReference type="InterPro" id="IPR000073">
    <property type="entry name" value="AB_hydrolase_1"/>
</dbReference>
<dbReference type="Gene3D" id="3.40.50.1820">
    <property type="entry name" value="alpha/beta hydrolase"/>
    <property type="match status" value="1"/>
</dbReference>
<accession>A0ABW0BRH1</accession>
<dbReference type="SUPFAM" id="SSF53474">
    <property type="entry name" value="alpha/beta-Hydrolases"/>
    <property type="match status" value="1"/>
</dbReference>
<gene>
    <name evidence="2" type="ORF">ACFPIK_01560</name>
</gene>